<dbReference type="InterPro" id="IPR022985">
    <property type="entry name" value="Sulfate_CysZ"/>
</dbReference>
<dbReference type="STRING" id="65700.SY86_07725"/>
<reference evidence="12 15" key="2">
    <citation type="submission" date="2016-01" db="EMBL/GenBank/DDBJ databases">
        <authorList>
            <person name="Oliw E.H."/>
        </authorList>
    </citation>
    <scope>NUCLEOTIDE SEQUENCE [LARGE SCALE GENOMIC DNA]</scope>
    <source>
        <strain evidence="12 15">MDcuke</strain>
    </source>
</reference>
<evidence type="ECO:0000256" key="8">
    <source>
        <dbReference type="ARBA" id="ARBA00023032"/>
    </source>
</evidence>
<evidence type="ECO:0000256" key="9">
    <source>
        <dbReference type="ARBA" id="ARBA00023136"/>
    </source>
</evidence>
<evidence type="ECO:0000256" key="1">
    <source>
        <dbReference type="ARBA" id="ARBA00004141"/>
    </source>
</evidence>
<keyword evidence="14" id="KW-1185">Reference proteome</keyword>
<dbReference type="InterPro" id="IPR059112">
    <property type="entry name" value="CysZ/EI24"/>
</dbReference>
<dbReference type="RefSeq" id="WP_016190130.1">
    <property type="nucleotide sequence ID" value="NZ_CP013970.1"/>
</dbReference>
<reference evidence="13 14" key="1">
    <citation type="submission" date="2015-01" db="EMBL/GenBank/DDBJ databases">
        <title>Erwinia tracheiphila.</title>
        <authorList>
            <person name="Shapiro L.R."/>
        </authorList>
    </citation>
    <scope>NUCLEOTIDE SEQUENCE [LARGE SCALE GENOMIC DNA]</scope>
    <source>
        <strain evidence="13 14">BuffGH</strain>
    </source>
</reference>
<comment type="subcellular location">
    <subcellularLocation>
        <location evidence="11">Cell inner membrane</location>
        <topology evidence="11">Multi-pass membrane protein</topology>
    </subcellularLocation>
    <subcellularLocation>
        <location evidence="1">Membrane</location>
        <topology evidence="1">Multi-pass membrane protein</topology>
    </subcellularLocation>
</comment>
<dbReference type="PANTHER" id="PTHR37468:SF1">
    <property type="entry name" value="SULFATE TRANSPORTER CYSZ"/>
    <property type="match status" value="1"/>
</dbReference>
<sequence>MSNATTVSQTNGIHYFLEGWKLIRLPGIRRFVIIPLMVNFLLMGMAFFWLFMQLGQWLPAMMSHVPGWLGWLSYLLWPITVITILLVFSYFFSTVANWIAAPFCGLLSEQLEAVLTGKPSPNAELTGILRDLPRVLKRELQKLAWYLPRAVMLLLLYFIPGLGQTIVPLLWFFFSAWVLSIQYCDYPFDNHKVSFHQMRNALREHKTDNMQFGTLVSLFTMIPLLNLIIMPIAVCGATAMWVDRYKNNVSAVR</sequence>
<dbReference type="GO" id="GO:0000103">
    <property type="term" value="P:sulfate assimilation"/>
    <property type="evidence" value="ECO:0007669"/>
    <property type="project" value="InterPro"/>
</dbReference>
<comment type="similarity">
    <text evidence="11">Belongs to the CysZ family.</text>
</comment>
<evidence type="ECO:0000256" key="3">
    <source>
        <dbReference type="ARBA" id="ARBA00022475"/>
    </source>
</evidence>
<gene>
    <name evidence="11" type="primary">cysZ</name>
    <name evidence="12" type="ORF">AV903_12660</name>
    <name evidence="13" type="ORF">SY86_07725</name>
</gene>
<evidence type="ECO:0000256" key="7">
    <source>
        <dbReference type="ARBA" id="ARBA00022989"/>
    </source>
</evidence>
<dbReference type="HAMAP" id="MF_00468">
    <property type="entry name" value="CysZ"/>
    <property type="match status" value="1"/>
</dbReference>
<keyword evidence="8 11" id="KW-0764">Sulfate transport</keyword>
<evidence type="ECO:0000256" key="10">
    <source>
        <dbReference type="ARBA" id="ARBA00023192"/>
    </source>
</evidence>
<keyword evidence="3 11" id="KW-1003">Cell membrane</keyword>
<feature type="transmembrane region" description="Helical" evidence="11">
    <location>
        <begin position="209"/>
        <end position="242"/>
    </location>
</feature>
<evidence type="ECO:0000313" key="13">
    <source>
        <dbReference type="EMBL" id="KKF35333.1"/>
    </source>
</evidence>
<proteinExistence type="inferred from homology"/>
<keyword evidence="9 11" id="KW-0472">Membrane</keyword>
<protein>
    <recommendedName>
        <fullName evidence="11">Sulfate transporter CysZ</fullName>
    </recommendedName>
</protein>
<dbReference type="AlphaFoldDB" id="A0A0M2KDM4"/>
<evidence type="ECO:0000313" key="15">
    <source>
        <dbReference type="Proteomes" id="UP000264980"/>
    </source>
</evidence>
<dbReference type="InterPro" id="IPR050480">
    <property type="entry name" value="CysZ-like"/>
</dbReference>
<dbReference type="EMBL" id="JXNU01000003">
    <property type="protein sequence ID" value="KKF35333.1"/>
    <property type="molecule type" value="Genomic_DNA"/>
</dbReference>
<dbReference type="Proteomes" id="UP000033924">
    <property type="component" value="Unassembled WGS sequence"/>
</dbReference>
<dbReference type="EMBL" id="CP013970">
    <property type="protein sequence ID" value="AXF76697.1"/>
    <property type="molecule type" value="Genomic_DNA"/>
</dbReference>
<name>A0A0M2KDM4_9GAMM</name>
<dbReference type="NCBIfam" id="NF003433">
    <property type="entry name" value="PRK04949.1"/>
    <property type="match status" value="1"/>
</dbReference>
<evidence type="ECO:0000313" key="12">
    <source>
        <dbReference type="EMBL" id="AXF76697.1"/>
    </source>
</evidence>
<evidence type="ECO:0000313" key="14">
    <source>
        <dbReference type="Proteomes" id="UP000033924"/>
    </source>
</evidence>
<accession>A0A0M2KDM4</accession>
<keyword evidence="4 11" id="KW-0997">Cell inner membrane</keyword>
<keyword evidence="5 11" id="KW-0028">Amino-acid biosynthesis</keyword>
<dbReference type="GO" id="GO:0005886">
    <property type="term" value="C:plasma membrane"/>
    <property type="evidence" value="ECO:0007669"/>
    <property type="project" value="UniProtKB-SubCell"/>
</dbReference>
<evidence type="ECO:0000256" key="5">
    <source>
        <dbReference type="ARBA" id="ARBA00022605"/>
    </source>
</evidence>
<dbReference type="Pfam" id="PF07264">
    <property type="entry name" value="EI24"/>
    <property type="match status" value="1"/>
</dbReference>
<keyword evidence="6 11" id="KW-0812">Transmembrane</keyword>
<evidence type="ECO:0000256" key="2">
    <source>
        <dbReference type="ARBA" id="ARBA00022448"/>
    </source>
</evidence>
<dbReference type="Proteomes" id="UP000264980">
    <property type="component" value="Chromosome"/>
</dbReference>
<evidence type="ECO:0000256" key="11">
    <source>
        <dbReference type="HAMAP-Rule" id="MF_00468"/>
    </source>
</evidence>
<dbReference type="PATRIC" id="fig|65700.7.peg.1967"/>
<dbReference type="GO" id="GO:0019344">
    <property type="term" value="P:cysteine biosynthetic process"/>
    <property type="evidence" value="ECO:0007669"/>
    <property type="project" value="UniProtKB-UniRule"/>
</dbReference>
<keyword evidence="2 11" id="KW-0813">Transport</keyword>
<dbReference type="GO" id="GO:0009675">
    <property type="term" value="F:high-affinity sulfate:proton symporter activity"/>
    <property type="evidence" value="ECO:0007669"/>
    <property type="project" value="TreeGrafter"/>
</dbReference>
<feature type="transmembrane region" description="Helical" evidence="11">
    <location>
        <begin position="31"/>
        <end position="51"/>
    </location>
</feature>
<feature type="transmembrane region" description="Helical" evidence="11">
    <location>
        <begin position="143"/>
        <end position="163"/>
    </location>
</feature>
<keyword evidence="7 11" id="KW-1133">Transmembrane helix</keyword>
<evidence type="ECO:0000256" key="6">
    <source>
        <dbReference type="ARBA" id="ARBA00022692"/>
    </source>
</evidence>
<feature type="transmembrane region" description="Helical" evidence="11">
    <location>
        <begin position="71"/>
        <end position="92"/>
    </location>
</feature>
<comment type="function">
    <text evidence="11">High affinity, high specificity proton-dependent sulfate transporter, which mediates sulfate uptake. Provides the sulfur source for the cysteine synthesis pathway.</text>
</comment>
<evidence type="ECO:0000256" key="4">
    <source>
        <dbReference type="ARBA" id="ARBA00022519"/>
    </source>
</evidence>
<keyword evidence="10 11" id="KW-0198">Cysteine biosynthesis</keyword>
<organism evidence="13 14">
    <name type="scientific">Erwinia tracheiphila</name>
    <dbReference type="NCBI Taxonomy" id="65700"/>
    <lineage>
        <taxon>Bacteria</taxon>
        <taxon>Pseudomonadati</taxon>
        <taxon>Pseudomonadota</taxon>
        <taxon>Gammaproteobacteria</taxon>
        <taxon>Enterobacterales</taxon>
        <taxon>Erwiniaceae</taxon>
        <taxon>Erwinia</taxon>
    </lineage>
</organism>
<dbReference type="PANTHER" id="PTHR37468">
    <property type="entry name" value="SULFATE TRANSPORTER CYSZ"/>
    <property type="match status" value="1"/>
</dbReference>